<evidence type="ECO:0000313" key="4">
    <source>
        <dbReference type="Proteomes" id="UP000218151"/>
    </source>
</evidence>
<accession>A0A2A2SFQ6</accession>
<sequence length="155" mass="17186">MTDTTHELTVTRLIDAPREAVWRAWTDHGEEWLCPRPWRAEVLEMDLRSGGASRMMFHGPDGEAMPLQGVYLEVRPGERVVSTDALDPDWRPHGPFMVRVDEFADEGGGTRYTATARHWTAEARAQHEAMGFEAGWGASADQLAEVAKRLAAGGA</sequence>
<dbReference type="RefSeq" id="WP_095998084.1">
    <property type="nucleotide sequence ID" value="NZ_NSLI01000003.1"/>
</dbReference>
<dbReference type="SUPFAM" id="SSF55961">
    <property type="entry name" value="Bet v1-like"/>
    <property type="match status" value="1"/>
</dbReference>
<dbReference type="InterPro" id="IPR013538">
    <property type="entry name" value="ASHA1/2-like_C"/>
</dbReference>
<keyword evidence="4" id="KW-1185">Reference proteome</keyword>
<feature type="domain" description="Activator of Hsp90 ATPase homologue 1/2-like C-terminal" evidence="2">
    <location>
        <begin position="15"/>
        <end position="147"/>
    </location>
</feature>
<dbReference type="Pfam" id="PF08327">
    <property type="entry name" value="AHSA1"/>
    <property type="match status" value="1"/>
</dbReference>
<name>A0A2A2SFQ6_9SPHN</name>
<evidence type="ECO:0000256" key="1">
    <source>
        <dbReference type="ARBA" id="ARBA00006817"/>
    </source>
</evidence>
<dbReference type="AlphaFoldDB" id="A0A2A2SFQ6"/>
<dbReference type="Gene3D" id="3.30.530.20">
    <property type="match status" value="1"/>
</dbReference>
<comment type="similarity">
    <text evidence="1">Belongs to the AHA1 family.</text>
</comment>
<evidence type="ECO:0000313" key="3">
    <source>
        <dbReference type="EMBL" id="PAX07841.1"/>
    </source>
</evidence>
<dbReference type="Proteomes" id="UP000218151">
    <property type="component" value="Unassembled WGS sequence"/>
</dbReference>
<dbReference type="CDD" id="cd08896">
    <property type="entry name" value="SRPBCC_CalC_Aha1-like_3"/>
    <property type="match status" value="1"/>
</dbReference>
<proteinExistence type="inferred from homology"/>
<organism evidence="3 4">
    <name type="scientific">Sphingomonas lenta</name>
    <dbReference type="NCBI Taxonomy" id="1141887"/>
    <lineage>
        <taxon>Bacteria</taxon>
        <taxon>Pseudomonadati</taxon>
        <taxon>Pseudomonadota</taxon>
        <taxon>Alphaproteobacteria</taxon>
        <taxon>Sphingomonadales</taxon>
        <taxon>Sphingomonadaceae</taxon>
        <taxon>Sphingomonas</taxon>
    </lineage>
</organism>
<evidence type="ECO:0000259" key="2">
    <source>
        <dbReference type="Pfam" id="PF08327"/>
    </source>
</evidence>
<dbReference type="InterPro" id="IPR023393">
    <property type="entry name" value="START-like_dom_sf"/>
</dbReference>
<protein>
    <submittedName>
        <fullName evidence="3">ATPase</fullName>
    </submittedName>
</protein>
<gene>
    <name evidence="3" type="ORF">CKY28_09480</name>
</gene>
<dbReference type="EMBL" id="NSLI01000003">
    <property type="protein sequence ID" value="PAX07841.1"/>
    <property type="molecule type" value="Genomic_DNA"/>
</dbReference>
<dbReference type="OrthoDB" id="9805228at2"/>
<reference evidence="4" key="1">
    <citation type="submission" date="2017-09" db="EMBL/GenBank/DDBJ databases">
        <authorList>
            <person name="Feng G."/>
            <person name="Zhu H."/>
        </authorList>
    </citation>
    <scope>NUCLEOTIDE SEQUENCE [LARGE SCALE GENOMIC DNA]</scope>
    <source>
        <strain evidence="4">1PNM-20</strain>
    </source>
</reference>
<comment type="caution">
    <text evidence="3">The sequence shown here is derived from an EMBL/GenBank/DDBJ whole genome shotgun (WGS) entry which is preliminary data.</text>
</comment>